<dbReference type="InterPro" id="IPR003152">
    <property type="entry name" value="FATC_dom"/>
</dbReference>
<dbReference type="Gene3D" id="1.25.10.10">
    <property type="entry name" value="Leucine-rich Repeat Variant"/>
    <property type="match status" value="1"/>
</dbReference>
<keyword evidence="5" id="KW-0067">ATP-binding</keyword>
<dbReference type="GO" id="GO:0005524">
    <property type="term" value="F:ATP binding"/>
    <property type="evidence" value="ECO:0007669"/>
    <property type="project" value="UniProtKB-KW"/>
</dbReference>
<dbReference type="InterPro" id="IPR014009">
    <property type="entry name" value="PIK_FAT"/>
</dbReference>
<dbReference type="InterPro" id="IPR000403">
    <property type="entry name" value="PI3/4_kinase_cat_dom"/>
</dbReference>
<dbReference type="RefSeq" id="XP_068349187.1">
    <property type="nucleotide sequence ID" value="XM_068495323.1"/>
</dbReference>
<evidence type="ECO:0000256" key="1">
    <source>
        <dbReference type="ARBA" id="ARBA00012513"/>
    </source>
</evidence>
<dbReference type="Gene3D" id="3.30.1010.10">
    <property type="entry name" value="Phosphatidylinositol 3-kinase Catalytic Subunit, Chain A, domain 4"/>
    <property type="match status" value="1"/>
</dbReference>
<dbReference type="PANTHER" id="PTHR11139">
    <property type="entry name" value="ATAXIA TELANGIECTASIA MUTATED ATM -RELATED"/>
    <property type="match status" value="1"/>
</dbReference>
<dbReference type="InterPro" id="IPR011989">
    <property type="entry name" value="ARM-like"/>
</dbReference>
<evidence type="ECO:0000256" key="5">
    <source>
        <dbReference type="ARBA" id="ARBA00022840"/>
    </source>
</evidence>
<keyword evidence="3" id="KW-0547">Nucleotide-binding</keyword>
<evidence type="ECO:0000259" key="7">
    <source>
        <dbReference type="PROSITE" id="PS51189"/>
    </source>
</evidence>
<proteinExistence type="predicted"/>
<evidence type="ECO:0000313" key="9">
    <source>
        <dbReference type="EMBL" id="OHS96050.1"/>
    </source>
</evidence>
<dbReference type="Proteomes" id="UP000179807">
    <property type="component" value="Unassembled WGS sequence"/>
</dbReference>
<reference evidence="9" key="1">
    <citation type="submission" date="2016-10" db="EMBL/GenBank/DDBJ databases">
        <authorList>
            <person name="Benchimol M."/>
            <person name="Almeida L.G."/>
            <person name="Vasconcelos A.T."/>
            <person name="Perreira-Neves A."/>
            <person name="Rosa I.A."/>
            <person name="Tasca T."/>
            <person name="Bogo M.R."/>
            <person name="de Souza W."/>
        </authorList>
    </citation>
    <scope>NUCLEOTIDE SEQUENCE [LARGE SCALE GENOMIC DNA]</scope>
    <source>
        <strain evidence="9">K</strain>
    </source>
</reference>
<dbReference type="Pfam" id="PF02260">
    <property type="entry name" value="FATC"/>
    <property type="match status" value="1"/>
</dbReference>
<feature type="domain" description="FAT" evidence="7">
    <location>
        <begin position="1201"/>
        <end position="1719"/>
    </location>
</feature>
<keyword evidence="10" id="KW-1185">Reference proteome</keyword>
<dbReference type="PROSITE" id="PS51189">
    <property type="entry name" value="FAT"/>
    <property type="match status" value="1"/>
</dbReference>
<dbReference type="InterPro" id="IPR050517">
    <property type="entry name" value="DDR_Repair_Kinase"/>
</dbReference>
<dbReference type="CDD" id="cd05169">
    <property type="entry name" value="PIKKc_TOR"/>
    <property type="match status" value="1"/>
</dbReference>
<dbReference type="InterPro" id="IPR026683">
    <property type="entry name" value="TOR_cat"/>
</dbReference>
<dbReference type="Gene3D" id="1.10.1070.11">
    <property type="entry name" value="Phosphatidylinositol 3-/4-kinase, catalytic domain"/>
    <property type="match status" value="1"/>
</dbReference>
<organism evidence="9 10">
    <name type="scientific">Tritrichomonas foetus</name>
    <dbReference type="NCBI Taxonomy" id="1144522"/>
    <lineage>
        <taxon>Eukaryota</taxon>
        <taxon>Metamonada</taxon>
        <taxon>Parabasalia</taxon>
        <taxon>Tritrichomonadida</taxon>
        <taxon>Tritrichomonadidae</taxon>
        <taxon>Tritrichomonas</taxon>
    </lineage>
</organism>
<dbReference type="GO" id="GO:0016242">
    <property type="term" value="P:negative regulation of macroautophagy"/>
    <property type="evidence" value="ECO:0007669"/>
    <property type="project" value="TreeGrafter"/>
</dbReference>
<dbReference type="GO" id="GO:0031932">
    <property type="term" value="C:TORC2 complex"/>
    <property type="evidence" value="ECO:0007669"/>
    <property type="project" value="TreeGrafter"/>
</dbReference>
<feature type="domain" description="FATC" evidence="8">
    <location>
        <begin position="2224"/>
        <end position="2256"/>
    </location>
</feature>
<dbReference type="SMART" id="SM01343">
    <property type="entry name" value="FATC"/>
    <property type="match status" value="1"/>
</dbReference>
<dbReference type="OrthoDB" id="2250022at2759"/>
<dbReference type="InterPro" id="IPR011009">
    <property type="entry name" value="Kinase-like_dom_sf"/>
</dbReference>
<dbReference type="GO" id="GO:0031931">
    <property type="term" value="C:TORC1 complex"/>
    <property type="evidence" value="ECO:0007669"/>
    <property type="project" value="TreeGrafter"/>
</dbReference>
<dbReference type="SMART" id="SM00146">
    <property type="entry name" value="PI3Kc"/>
    <property type="match status" value="1"/>
</dbReference>
<feature type="domain" description="PI3K/PI4K catalytic" evidence="6">
    <location>
        <begin position="1876"/>
        <end position="2199"/>
    </location>
</feature>
<dbReference type="GO" id="GO:0031929">
    <property type="term" value="P:TOR signaling"/>
    <property type="evidence" value="ECO:0007669"/>
    <property type="project" value="TreeGrafter"/>
</dbReference>
<evidence type="ECO:0000256" key="3">
    <source>
        <dbReference type="ARBA" id="ARBA00022741"/>
    </source>
</evidence>
<protein>
    <recommendedName>
        <fullName evidence="1">non-specific serine/threonine protein kinase</fullName>
        <ecNumber evidence="1">2.7.11.1</ecNumber>
    </recommendedName>
</protein>
<dbReference type="GeneID" id="94830027"/>
<dbReference type="EC" id="2.7.11.1" evidence="1"/>
<dbReference type="GO" id="GO:0005634">
    <property type="term" value="C:nucleus"/>
    <property type="evidence" value="ECO:0007669"/>
    <property type="project" value="TreeGrafter"/>
</dbReference>
<sequence>MINIDPPILGGSETFDILIKELKETTKNKHSQLSDMSYDMFMKKTNKSIAKTQIIELISDPQQCMHIATKIYTYMKIRKDFFAQFYSSLEFLKSDDIDATVLCAFVQAKLMKQAPRGFLKNVLSKDNHYDSKSKTNLISKNSNVLPNVQANQNIPNSIIFHRFNAYFLYFLIKKAVGSVILCINEYIELLSKIIYDQDQKNRLVAFDSLNLAIKALENSTNSHSQSIIINLYRKAQDTLINTSFNKQHGAFLIIGTLFNSNILSINYQVSELLDFFISVLDSNDLYLLALYNISLLSKYDKDFFAENYFDTIYDKLYNLICSEDISLLVSHSFLIIYDNFPNKVLSHESKLLDILNHMIPNNDTLETAFYILQKTLIHSSFYVRRNAQTLKTIFSKIVPNSIDITKLYINLIVKYPILFEPKIYGNFICSKLQKNPSKGILFFLSKCPVLGDNRIVNQLLFMLSCNDPDIRCNVPSALLNQILYDDGEFVCKVFKRLFTVALSDPIPNVRAMVISAFNDKSYKFLTLSTHLEPLTELAYDENFKVSDEAVQLLGKIVEYDPFHVLVILREMLIKNIYVLEVKMSVKAKSQITQSFYHLFAACKSILPLYCPTFCDIALRELSNTEIGKFTYFERLFQENISRNIINTIRYIANTNISQISSHIQQFVNFFIWLLQQHSTKDLKLSVIKTLYTILTKSGSIKGIDMDQLSSSLISVAIKWNSKKVNLAVLKLAGYIGVSVHSILDTVNNIDISSSTPLDLIEVSTNDQSYYFHCACTILLGILNEDSSNAYHFSCLQALTKIFSNDCEMYGQKYFFEFMPMIIEHVRSTGDTKYIKLLNNTCVGSPYNWILMYKANLIELVQEMLLNEHAYNVIDTVTTLSCVFKRDAEPIYQNCGTILYNLFEQSLEPDINPSISLKCLDAIISLNYTTEHFLFLLYPKLVEISCSERIYYGIRSKALQTIMMLIQEYDLSHYVSLTLRSVSSILLCSNNNDMISHAMQIIFSLLIKCSVHFSFYTNQITKLIDQQKNISPQDRYRYFLILKSEPPLYINDFDFIHVIKKNEFIHSKKSENDLVEIHTNEIKIDENSIKNVTSMQEDETPWNWKEWYCKFVSMIIQQSPSKYIRDCAFLCKDIFSAAESIFSPAFLSVWKQLTIETKLYISGSLTQAFLSDSFPNGIRSSIVSLLEFLEHNECHVMISKQVICKACEQASQFANAYYFAQRWISEEPCNIEANETMIRLSSHFGQTKMMKGIAKTAQAKIDVSTSPAWFELIGEWSTARKIYSNQGNSNSFVKILRCLKHEQLWDEIVSKVDEFDFLKSVVKQSSYKFIINGLFHRQRWFDLEKFFKTYGNSFTTKNSVNLLTISALHQHSCGNSEEAKIIIEKAFDVLAANSRGAIKQDRALIDNLIVKAQQLHEILEIVSFETSENYDFHNNSSYLNQQWERRIAKCPKTYAFYYQLIAVRLNKFSVSDLQDPIFHMLKYALNQEQYSQFDSSINYMYPNPEKWPAQIAFLKAKSIWMRGNREEAIKEIASILTNSYFQPQIEASSKLKSKMYYTYAQWIIDSTPLTSISRVLKRAVNLLEISMRTKVRYYNSFHRWAWASSLMYSKAIHVSAHAVSSIHGFLECLKLRNDTPFSDLVQMISLFFRANLEEKSFEEISQRIENLNDGAFLLILPQLFAQITINEGSPQSSFVVKIMIKLLPKHFHILLSNLLFDRGKCRTKNDIIKCFSSINPEAVSQSRLISDGLILCSSTTLEYWQNDTINAISMIQKNNWTNACEIVHNAFTSKTQPGENQIDAEFRQQLGDIFVTIKKKNYDGSIKSLRKIHYSIKQHLNTVRSLLMHYSAPDLFMLRNSVIAVPGTYKIDTPITYIKQFDPTLEIYHSKQRPRFLIIYGSDGSRHKSLLKGREDLRLDWRLMQFFMLINQHIHHDFKNESKLTRIFRYSITPISKICGLIQFVDGADTIFSLISEYRRSHHHDIFAEMTIEGELGSPNIDSMRPVQRIEMLREASSQTSDHDLRDILWLKSPSSKEWMMRNIRFTQSNALMSIISYVLGIGDRHPSNLLIHRYSGSIIHIDFGDCFEVSKTRRSFPELIPFRLTRMMIKAFGPTEIEGDFRITCEETIKIIQLHVYSIMAVLDIFAQEPLEEVSKYNSVISIKNSSSKNSDNSDDIDNDYMNDIDGDYLSSDRENIDIRNLTNMKESIKKVSEKIIGKDFLFDNDGVNYSIEAHVDYLINNALNEYNHAHLFHGWMPLW</sequence>
<evidence type="ECO:0000256" key="4">
    <source>
        <dbReference type="ARBA" id="ARBA00022777"/>
    </source>
</evidence>
<gene>
    <name evidence="9" type="ORF">TRFO_10236</name>
</gene>
<evidence type="ECO:0000259" key="8">
    <source>
        <dbReference type="PROSITE" id="PS51190"/>
    </source>
</evidence>
<evidence type="ECO:0000256" key="2">
    <source>
        <dbReference type="ARBA" id="ARBA00022679"/>
    </source>
</evidence>
<dbReference type="PROSITE" id="PS50290">
    <property type="entry name" value="PI3_4_KINASE_3"/>
    <property type="match status" value="1"/>
</dbReference>
<dbReference type="InterPro" id="IPR036940">
    <property type="entry name" value="PI3/4_kinase_cat_sf"/>
</dbReference>
<accession>A0A1J4JA31</accession>
<dbReference type="EMBL" id="MLAK01001204">
    <property type="protein sequence ID" value="OHS96050.1"/>
    <property type="molecule type" value="Genomic_DNA"/>
</dbReference>
<dbReference type="InterPro" id="IPR018936">
    <property type="entry name" value="PI3/4_kinase_CS"/>
</dbReference>
<dbReference type="PROSITE" id="PS00916">
    <property type="entry name" value="PI3_4_KINASE_2"/>
    <property type="match status" value="1"/>
</dbReference>
<dbReference type="GO" id="GO:0005737">
    <property type="term" value="C:cytoplasm"/>
    <property type="evidence" value="ECO:0007669"/>
    <property type="project" value="TreeGrafter"/>
</dbReference>
<dbReference type="SUPFAM" id="SSF56112">
    <property type="entry name" value="Protein kinase-like (PK-like)"/>
    <property type="match status" value="1"/>
</dbReference>
<dbReference type="InterPro" id="IPR016024">
    <property type="entry name" value="ARM-type_fold"/>
</dbReference>
<name>A0A1J4JA31_9EUKA</name>
<dbReference type="Pfam" id="PF00454">
    <property type="entry name" value="PI3_PI4_kinase"/>
    <property type="match status" value="1"/>
</dbReference>
<dbReference type="VEuPathDB" id="TrichDB:TRFO_10236"/>
<dbReference type="PROSITE" id="PS51190">
    <property type="entry name" value="FATC"/>
    <property type="match status" value="1"/>
</dbReference>
<keyword evidence="2" id="KW-0808">Transferase</keyword>
<evidence type="ECO:0000313" key="10">
    <source>
        <dbReference type="Proteomes" id="UP000179807"/>
    </source>
</evidence>
<dbReference type="GO" id="GO:0004674">
    <property type="term" value="F:protein serine/threonine kinase activity"/>
    <property type="evidence" value="ECO:0007669"/>
    <property type="project" value="UniProtKB-EC"/>
</dbReference>
<keyword evidence="4 9" id="KW-0418">Kinase</keyword>
<dbReference type="PANTHER" id="PTHR11139:SF9">
    <property type="entry name" value="SERINE_THREONINE-PROTEIN KINASE MTOR"/>
    <property type="match status" value="1"/>
</dbReference>
<dbReference type="SUPFAM" id="SSF48371">
    <property type="entry name" value="ARM repeat"/>
    <property type="match status" value="1"/>
</dbReference>
<evidence type="ECO:0000259" key="6">
    <source>
        <dbReference type="PROSITE" id="PS50290"/>
    </source>
</evidence>
<comment type="caution">
    <text evidence="9">The sequence shown here is derived from an EMBL/GenBank/DDBJ whole genome shotgun (WGS) entry which is preliminary data.</text>
</comment>